<gene>
    <name evidence="2" type="ORF">GLX28_15060</name>
</gene>
<evidence type="ECO:0008006" key="4">
    <source>
        <dbReference type="Google" id="ProtNLM"/>
    </source>
</evidence>
<dbReference type="RefSeq" id="WP_160980864.1">
    <property type="nucleotide sequence ID" value="NZ_WVHK01000065.1"/>
</dbReference>
<reference evidence="2 3" key="1">
    <citation type="submission" date="2019-11" db="EMBL/GenBank/DDBJ databases">
        <title>Genome sequence of Deinococcus xianganensis Y35, AI-2 producing algicidal bacterium, isolated from lake water.</title>
        <authorList>
            <person name="Li Y."/>
        </authorList>
    </citation>
    <scope>NUCLEOTIDE SEQUENCE [LARGE SCALE GENOMIC DNA]</scope>
    <source>
        <strain evidence="2 3">Y35</strain>
    </source>
</reference>
<feature type="signal peptide" evidence="1">
    <location>
        <begin position="1"/>
        <end position="19"/>
    </location>
</feature>
<keyword evidence="1" id="KW-0732">Signal</keyword>
<sequence>MKIPKSVLVAACLSGAAAAQSSSTLVSSTDLPRGTTVWVNTGTEVYILPALGLSVSVPIGSVDVRGSVGTMFMPFATGGIGQSTLPVFASVDALFNFPQGGVNVYAGPGIGTVGGQELLLNATAGVRGEFRQSQLGWFSEAKLRGYVMSEGSVILPALHLGVTYRF</sequence>
<evidence type="ECO:0000313" key="3">
    <source>
        <dbReference type="Proteomes" id="UP000430519"/>
    </source>
</evidence>
<evidence type="ECO:0000313" key="2">
    <source>
        <dbReference type="EMBL" id="MXV20952.1"/>
    </source>
</evidence>
<comment type="caution">
    <text evidence="2">The sequence shown here is derived from an EMBL/GenBank/DDBJ whole genome shotgun (WGS) entry which is preliminary data.</text>
</comment>
<feature type="chain" id="PRO_5026278734" description="OmpW family protein" evidence="1">
    <location>
        <begin position="20"/>
        <end position="166"/>
    </location>
</feature>
<name>A0A6I4YHC4_9DEIO</name>
<dbReference type="EMBL" id="WVHK01000065">
    <property type="protein sequence ID" value="MXV20952.1"/>
    <property type="molecule type" value="Genomic_DNA"/>
</dbReference>
<dbReference type="AlphaFoldDB" id="A0A6I4YHC4"/>
<protein>
    <recommendedName>
        <fullName evidence="4">OmpW family protein</fullName>
    </recommendedName>
</protein>
<accession>A0A6I4YHC4</accession>
<evidence type="ECO:0000256" key="1">
    <source>
        <dbReference type="SAM" id="SignalP"/>
    </source>
</evidence>
<organism evidence="2 3">
    <name type="scientific">Deinococcus xianganensis</name>
    <dbReference type="NCBI Taxonomy" id="1507289"/>
    <lineage>
        <taxon>Bacteria</taxon>
        <taxon>Thermotogati</taxon>
        <taxon>Deinococcota</taxon>
        <taxon>Deinococci</taxon>
        <taxon>Deinococcales</taxon>
        <taxon>Deinococcaceae</taxon>
        <taxon>Deinococcus</taxon>
    </lineage>
</organism>
<proteinExistence type="predicted"/>
<keyword evidence="3" id="KW-1185">Reference proteome</keyword>
<dbReference type="Proteomes" id="UP000430519">
    <property type="component" value="Unassembled WGS sequence"/>
</dbReference>